<dbReference type="FunFam" id="3.20.20.100:FF:000004">
    <property type="entry name" value="Oxidoreductase, aldo/keto reductase"/>
    <property type="match status" value="1"/>
</dbReference>
<evidence type="ECO:0000259" key="2">
    <source>
        <dbReference type="Pfam" id="PF00248"/>
    </source>
</evidence>
<dbReference type="GO" id="GO:0016491">
    <property type="term" value="F:oxidoreductase activity"/>
    <property type="evidence" value="ECO:0007669"/>
    <property type="project" value="UniProtKB-KW"/>
</dbReference>
<dbReference type="AlphaFoldDB" id="A0A6J7U728"/>
<reference evidence="4" key="1">
    <citation type="submission" date="2020-05" db="EMBL/GenBank/DDBJ databases">
        <authorList>
            <person name="Chiriac C."/>
            <person name="Salcher M."/>
            <person name="Ghai R."/>
            <person name="Kavagutti S V."/>
        </authorList>
    </citation>
    <scope>NUCLEOTIDE SEQUENCE</scope>
</reference>
<dbReference type="EMBL" id="CAFBPN010000002">
    <property type="protein sequence ID" value="CAB5007709.1"/>
    <property type="molecule type" value="Genomic_DNA"/>
</dbReference>
<dbReference type="PRINTS" id="PR00069">
    <property type="entry name" value="ALDKETRDTASE"/>
</dbReference>
<organism evidence="4">
    <name type="scientific">freshwater metagenome</name>
    <dbReference type="NCBI Taxonomy" id="449393"/>
    <lineage>
        <taxon>unclassified sequences</taxon>
        <taxon>metagenomes</taxon>
        <taxon>ecological metagenomes</taxon>
    </lineage>
</organism>
<dbReference type="InterPro" id="IPR020471">
    <property type="entry name" value="AKR"/>
</dbReference>
<keyword evidence="1" id="KW-0560">Oxidoreductase</keyword>
<dbReference type="InterPro" id="IPR050523">
    <property type="entry name" value="AKR_Detox_Biosynth"/>
</dbReference>
<protein>
    <submittedName>
        <fullName evidence="4">Unannotated protein</fullName>
    </submittedName>
</protein>
<evidence type="ECO:0000256" key="1">
    <source>
        <dbReference type="ARBA" id="ARBA00023002"/>
    </source>
</evidence>
<proteinExistence type="predicted"/>
<dbReference type="Gene3D" id="3.20.20.100">
    <property type="entry name" value="NADP-dependent oxidoreductase domain"/>
    <property type="match status" value="1"/>
</dbReference>
<dbReference type="PANTHER" id="PTHR43364">
    <property type="entry name" value="NADH-SPECIFIC METHYLGLYOXAL REDUCTASE-RELATED"/>
    <property type="match status" value="1"/>
</dbReference>
<dbReference type="InterPro" id="IPR023210">
    <property type="entry name" value="NADP_OxRdtase_dom"/>
</dbReference>
<name>A0A6J7U728_9ZZZZ</name>
<evidence type="ECO:0000313" key="4">
    <source>
        <dbReference type="EMBL" id="CAB5060696.1"/>
    </source>
</evidence>
<dbReference type="GO" id="GO:0005829">
    <property type="term" value="C:cytosol"/>
    <property type="evidence" value="ECO:0007669"/>
    <property type="project" value="UniProtKB-ARBA"/>
</dbReference>
<dbReference type="PANTHER" id="PTHR43364:SF4">
    <property type="entry name" value="NAD(P)-LINKED OXIDOREDUCTASE SUPERFAMILY PROTEIN"/>
    <property type="match status" value="1"/>
</dbReference>
<dbReference type="InterPro" id="IPR036812">
    <property type="entry name" value="NAD(P)_OxRdtase_dom_sf"/>
</dbReference>
<feature type="domain" description="NADP-dependent oxidoreductase" evidence="2">
    <location>
        <begin position="15"/>
        <end position="317"/>
    </location>
</feature>
<sequence>MEHVRFGKTGMQVSKLCLGTMTFGYQCNEEQSVSILNAAKDHGFTFIDTADVYPIGDMTSGYGATEEILGRWLTGQRDNFIVATKCYAPTGPNKWDQGNSRKNIIRAAEESLRRLKTDYIDVYQLHFYDDRVSHDESLSALDDLVRSGKVRYIGCSNYLAYQLATALGRSDVNKWERFVSVQPRYNMLFRENERELLPLCAEQGLAVIPYNPLAGGFLTGKHQKGAPTADTRFTIGGGTAERYQERYWQDQMFATLDALRGIAAEADMTVAQLAIAWQFTRPTITSPIIGASKPEQLVDAVNAVRTPLSAELTQRLDVLTHEYRFGDSAR</sequence>
<gene>
    <name evidence="3" type="ORF">UFOPK4098_00110</name>
    <name evidence="4" type="ORF">UFOPK4347_00310</name>
</gene>
<dbReference type="Pfam" id="PF00248">
    <property type="entry name" value="Aldo_ket_red"/>
    <property type="match status" value="1"/>
</dbReference>
<accession>A0A6J7U728</accession>
<evidence type="ECO:0000313" key="3">
    <source>
        <dbReference type="EMBL" id="CAB5007709.1"/>
    </source>
</evidence>
<dbReference type="EMBL" id="CAFBQU010000004">
    <property type="protein sequence ID" value="CAB5060696.1"/>
    <property type="molecule type" value="Genomic_DNA"/>
</dbReference>
<dbReference type="SUPFAM" id="SSF51430">
    <property type="entry name" value="NAD(P)-linked oxidoreductase"/>
    <property type="match status" value="1"/>
</dbReference>